<evidence type="ECO:0000259" key="1">
    <source>
        <dbReference type="Pfam" id="PF04273"/>
    </source>
</evidence>
<dbReference type="RefSeq" id="WP_085891082.1">
    <property type="nucleotide sequence ID" value="NZ_FWFL01000002.1"/>
</dbReference>
<dbReference type="EMBL" id="FWFL01000002">
    <property type="protein sequence ID" value="SLN19789.1"/>
    <property type="molecule type" value="Genomic_DNA"/>
</dbReference>
<dbReference type="NCBIfam" id="TIGR01244">
    <property type="entry name" value="TIGR01244 family sulfur transferase"/>
    <property type="match status" value="1"/>
</dbReference>
<dbReference type="Proteomes" id="UP000193827">
    <property type="component" value="Unassembled WGS sequence"/>
</dbReference>
<dbReference type="EC" id="3.-.-.-" evidence="2"/>
<dbReference type="InterPro" id="IPR005939">
    <property type="entry name" value="BLH_phosphatase-like"/>
</dbReference>
<dbReference type="InterPro" id="IPR029021">
    <property type="entry name" value="Prot-tyrosine_phosphatase-like"/>
</dbReference>
<dbReference type="SUPFAM" id="SSF52799">
    <property type="entry name" value="(Phosphotyrosine protein) phosphatases II"/>
    <property type="match status" value="1"/>
</dbReference>
<keyword evidence="2" id="KW-0378">Hydrolase</keyword>
<organism evidence="2 3">
    <name type="scientific">Roseovarius litorisediminis</name>
    <dbReference type="NCBI Taxonomy" id="1312363"/>
    <lineage>
        <taxon>Bacteria</taxon>
        <taxon>Pseudomonadati</taxon>
        <taxon>Pseudomonadota</taxon>
        <taxon>Alphaproteobacteria</taxon>
        <taxon>Rhodobacterales</taxon>
        <taxon>Roseobacteraceae</taxon>
        <taxon>Roseovarius</taxon>
    </lineage>
</organism>
<evidence type="ECO:0000313" key="3">
    <source>
        <dbReference type="Proteomes" id="UP000193827"/>
    </source>
</evidence>
<dbReference type="AlphaFoldDB" id="A0A1Y5RPS6"/>
<name>A0A1Y5RPS6_9RHOB</name>
<dbReference type="GO" id="GO:0016787">
    <property type="term" value="F:hydrolase activity"/>
    <property type="evidence" value="ECO:0007669"/>
    <property type="project" value="UniProtKB-KW"/>
</dbReference>
<dbReference type="Gene3D" id="3.90.190.10">
    <property type="entry name" value="Protein tyrosine phosphatase superfamily"/>
    <property type="match status" value="1"/>
</dbReference>
<reference evidence="2 3" key="1">
    <citation type="submission" date="2017-03" db="EMBL/GenBank/DDBJ databases">
        <authorList>
            <person name="Afonso C.L."/>
            <person name="Miller P.J."/>
            <person name="Scott M.A."/>
            <person name="Spackman E."/>
            <person name="Goraichik I."/>
            <person name="Dimitrov K.M."/>
            <person name="Suarez D.L."/>
            <person name="Swayne D.E."/>
        </authorList>
    </citation>
    <scope>NUCLEOTIDE SEQUENCE [LARGE SCALE GENOMIC DNA]</scope>
    <source>
        <strain evidence="2 3">CECT 8287</strain>
    </source>
</reference>
<accession>A0A1Y5RPS6</accession>
<evidence type="ECO:0000313" key="2">
    <source>
        <dbReference type="EMBL" id="SLN19789.1"/>
    </source>
</evidence>
<dbReference type="OrthoDB" id="9805710at2"/>
<gene>
    <name evidence="2" type="primary">blh</name>
    <name evidence="2" type="ORF">PEL8287_00815</name>
</gene>
<proteinExistence type="predicted"/>
<dbReference type="Pfam" id="PF04273">
    <property type="entry name" value="BLH_phosphatase"/>
    <property type="match status" value="1"/>
</dbReference>
<keyword evidence="3" id="KW-1185">Reference proteome</keyword>
<sequence length="139" mass="14854">MDLRRITDDFSVSPQIECEDVADIAAAGFRSILCNRPDDEELGQCAYDDVAKAAADAGLAVRSVPIISGRVTPEDAQAFRAALEEMPKPILAYCRSGTRCTMLWSIASFGALDPDQIVSAAADAGYDVSGLVRQLQQKG</sequence>
<protein>
    <submittedName>
        <fullName evidence="2">Beta-lactamase hydrolase-like protein</fullName>
        <ecNumber evidence="2">3.-.-.-</ecNumber>
    </submittedName>
</protein>
<feature type="domain" description="Beta-lactamase hydrolase-like protein phosphatase-like" evidence="1">
    <location>
        <begin position="2"/>
        <end position="108"/>
    </location>
</feature>